<feature type="domain" description="DUF7580" evidence="3">
    <location>
        <begin position="592"/>
        <end position="957"/>
    </location>
</feature>
<name>A0A0G4P3F6_PENC3</name>
<dbReference type="Gene3D" id="3.40.50.1580">
    <property type="entry name" value="Nucleoside phosphorylase domain"/>
    <property type="match status" value="1"/>
</dbReference>
<reference evidence="4 5" key="1">
    <citation type="journal article" date="2014" name="Nat. Commun.">
        <title>Multiple recent horizontal transfers of a large genomic region in cheese making fungi.</title>
        <authorList>
            <person name="Cheeseman K."/>
            <person name="Ropars J."/>
            <person name="Renault P."/>
            <person name="Dupont J."/>
            <person name="Gouzy J."/>
            <person name="Branca A."/>
            <person name="Abraham A.L."/>
            <person name="Ceppi M."/>
            <person name="Conseiller E."/>
            <person name="Debuchy R."/>
            <person name="Malagnac F."/>
            <person name="Goarin A."/>
            <person name="Silar P."/>
            <person name="Lacoste S."/>
            <person name="Sallet E."/>
            <person name="Bensimon A."/>
            <person name="Giraud T."/>
            <person name="Brygoo Y."/>
        </authorList>
    </citation>
    <scope>NUCLEOTIDE SEQUENCE [LARGE SCALE GENOMIC DNA]</scope>
    <source>
        <strain evidence="5">FM 013</strain>
    </source>
</reference>
<dbReference type="Pfam" id="PF01048">
    <property type="entry name" value="PNP_UDP_1"/>
    <property type="match status" value="1"/>
</dbReference>
<dbReference type="PANTHER" id="PTHR46082:SF6">
    <property type="entry name" value="AAA+ ATPASE DOMAIN-CONTAINING PROTEIN-RELATED"/>
    <property type="match status" value="1"/>
</dbReference>
<protein>
    <submittedName>
        <fullName evidence="4">Nucleoside phosphorylase</fullName>
    </submittedName>
</protein>
<dbReference type="Proteomes" id="UP000053732">
    <property type="component" value="Unassembled WGS sequence"/>
</dbReference>
<feature type="domain" description="Nucleoside phosphorylase" evidence="2">
    <location>
        <begin position="68"/>
        <end position="371"/>
    </location>
</feature>
<dbReference type="AlphaFoldDB" id="A0A0G4P3F6"/>
<sequence length="1023" mass="113980">MIILQPDTYIEADTARLPPRGPGGRIASNPQETSPIISSFPSIYHITLPADTTMPSPLPPKSRRDFDVAIICALQLEADAVEALFDGFCDEDGDRYGKASGDQNSYRTGLIGNHNVVLAYMPGIGKGHAASVAASFRSSFQSIRLALMVGICGGVPGRTDNEIFLGDVIISDEIVLYDLGRRFPAGFRRKETGTDATVNIEVRAFLHKIKSRKGRENLLDRTHHHLTALQTRISDYCSPARKQDRLFKSTYHHKHHSPSKCRKCKKEEHCAKAQEATCETLKCDWKGLVSRSCPSPGGINIHFGRIASGDTVMKSAKDRDRIAAEENVIAFEMEGAGICNNLPCIVVKGVCDYADSHKDKIWQRYTAATAAACMRSLLEQWANVDQPQGSDKQPQGSAQGYSSRRLDNTSKVESSQSTHHDEAYQSQKNHGNSGDVLLQVLPTIESSFKVTLSCFKQNRKYLPRDVDLKSTLKTQRVIFSSNVEILSLDAPDSFNNPLDSSTSVCLELSLAIRTKLEEIRDITRCLPITTKAEVQYRTTTDRLKDAVEDLKSLVQVFASSIPQLKQSRLSEEPKIPQTPKGRREFQHFRIVQQAACSLYDALGTACNAHSVHDVHISLQPDLNEKRVRFNVAFIQDSMMPGKAVWINVESTIKSSKSSSQPISASLSTGTSSLKRPRQLNEAPCPPTSRRRVQFHLSSTPIQLPCAEEPTIIEIPNLYLQRNFCTVVERSLHQQECNGCIGLLGGNDICNHLAYMGNQTNNMATSTSLSELISLSGTNSTKGMGLYERVRLARYLATAVLYYHSTPWLNKAWRSDDVQFFGPHDSLLKEAQNVLPYMTTSVQSQNSSMKSHAGPSDYHLFIRNPVLFGLGVMFLELAYQAPLRVLQQPVDLEKGETQGFTDYFTAHRLVDDSYRMVSKSFKVIINKCLHCDFGHDSDFASPALQEAFYRDVVTGLENLERVFRELQLDDLEPTPVTNVTFHDLPWHLIRSAGDENPNHPDMIVYVILQAATEMQGEGILLRLP</sequence>
<dbReference type="SUPFAM" id="SSF53167">
    <property type="entry name" value="Purine and uridine phosphorylases"/>
    <property type="match status" value="1"/>
</dbReference>
<dbReference type="EMBL" id="HG793138">
    <property type="protein sequence ID" value="CRL20851.1"/>
    <property type="molecule type" value="Genomic_DNA"/>
</dbReference>
<dbReference type="InterPro" id="IPR053137">
    <property type="entry name" value="NLR-like"/>
</dbReference>
<gene>
    <name evidence="4" type="ORF">PCAMFM013_S005g000015</name>
</gene>
<dbReference type="PANTHER" id="PTHR46082">
    <property type="entry name" value="ATP/GTP-BINDING PROTEIN-RELATED"/>
    <property type="match status" value="1"/>
</dbReference>
<feature type="region of interest" description="Disordered" evidence="1">
    <location>
        <begin position="657"/>
        <end position="688"/>
    </location>
</feature>
<evidence type="ECO:0000313" key="5">
    <source>
        <dbReference type="Proteomes" id="UP000053732"/>
    </source>
</evidence>
<dbReference type="Pfam" id="PF24476">
    <property type="entry name" value="DUF7580"/>
    <property type="match status" value="1"/>
</dbReference>
<accession>A0A0G4P3F6</accession>
<organism evidence="4 5">
    <name type="scientific">Penicillium camemberti (strain FM 013)</name>
    <dbReference type="NCBI Taxonomy" id="1429867"/>
    <lineage>
        <taxon>Eukaryota</taxon>
        <taxon>Fungi</taxon>
        <taxon>Dikarya</taxon>
        <taxon>Ascomycota</taxon>
        <taxon>Pezizomycotina</taxon>
        <taxon>Eurotiomycetes</taxon>
        <taxon>Eurotiomycetidae</taxon>
        <taxon>Eurotiales</taxon>
        <taxon>Aspergillaceae</taxon>
        <taxon>Penicillium</taxon>
    </lineage>
</organism>
<feature type="compositionally biased region" description="Low complexity" evidence="1">
    <location>
        <begin position="657"/>
        <end position="668"/>
    </location>
</feature>
<dbReference type="InterPro" id="IPR000845">
    <property type="entry name" value="Nucleoside_phosphorylase_d"/>
</dbReference>
<keyword evidence="5" id="KW-1185">Reference proteome</keyword>
<dbReference type="InterPro" id="IPR056002">
    <property type="entry name" value="DUF7580"/>
</dbReference>
<dbReference type="GO" id="GO:0003824">
    <property type="term" value="F:catalytic activity"/>
    <property type="evidence" value="ECO:0007669"/>
    <property type="project" value="InterPro"/>
</dbReference>
<dbReference type="STRING" id="1429867.A0A0G4P3F6"/>
<evidence type="ECO:0000259" key="2">
    <source>
        <dbReference type="Pfam" id="PF01048"/>
    </source>
</evidence>
<evidence type="ECO:0000256" key="1">
    <source>
        <dbReference type="SAM" id="MobiDB-lite"/>
    </source>
</evidence>
<dbReference type="GO" id="GO:0009116">
    <property type="term" value="P:nucleoside metabolic process"/>
    <property type="evidence" value="ECO:0007669"/>
    <property type="project" value="InterPro"/>
</dbReference>
<evidence type="ECO:0000313" key="4">
    <source>
        <dbReference type="EMBL" id="CRL20851.1"/>
    </source>
</evidence>
<feature type="region of interest" description="Disordered" evidence="1">
    <location>
        <begin position="385"/>
        <end position="431"/>
    </location>
</feature>
<feature type="compositionally biased region" description="Polar residues" evidence="1">
    <location>
        <begin position="385"/>
        <end position="402"/>
    </location>
</feature>
<evidence type="ECO:0000259" key="3">
    <source>
        <dbReference type="Pfam" id="PF24476"/>
    </source>
</evidence>
<dbReference type="InterPro" id="IPR035994">
    <property type="entry name" value="Nucleoside_phosphorylase_sf"/>
</dbReference>
<proteinExistence type="predicted"/>